<feature type="transmembrane region" description="Helical" evidence="11">
    <location>
        <begin position="156"/>
        <end position="173"/>
    </location>
</feature>
<keyword evidence="5 11" id="KW-0812">Transmembrane</keyword>
<evidence type="ECO:0000313" key="14">
    <source>
        <dbReference type="Proteomes" id="UP000267128"/>
    </source>
</evidence>
<evidence type="ECO:0000256" key="2">
    <source>
        <dbReference type="ARBA" id="ARBA00005417"/>
    </source>
</evidence>
<feature type="domain" description="ABC transporter" evidence="12">
    <location>
        <begin position="703"/>
        <end position="928"/>
    </location>
</feature>
<feature type="transmembrane region" description="Helical" evidence="11">
    <location>
        <begin position="33"/>
        <end position="50"/>
    </location>
</feature>
<dbReference type="GO" id="GO:0005524">
    <property type="term" value="F:ATP binding"/>
    <property type="evidence" value="ECO:0007669"/>
    <property type="project" value="UniProtKB-KW"/>
</dbReference>
<reference evidence="13 14" key="1">
    <citation type="submission" date="2018-11" db="EMBL/GenBank/DDBJ databases">
        <authorList>
            <person name="Li F."/>
        </authorList>
    </citation>
    <scope>NUCLEOTIDE SEQUENCE [LARGE SCALE GENOMIC DNA]</scope>
    <source>
        <strain evidence="13 14">Gsoil 097</strain>
    </source>
</reference>
<name>A0A3N0CH99_9ACTN</name>
<comment type="subcellular location">
    <subcellularLocation>
        <location evidence="1">Cell membrane</location>
        <topology evidence="1">Multi-pass membrane protein</topology>
    </subcellularLocation>
</comment>
<dbReference type="CDD" id="cd06582">
    <property type="entry name" value="TM_PBP1_LivH_like"/>
    <property type="match status" value="1"/>
</dbReference>
<organism evidence="13 14">
    <name type="scientific">Nocardioides marmoriginsengisoli</name>
    <dbReference type="NCBI Taxonomy" id="661483"/>
    <lineage>
        <taxon>Bacteria</taxon>
        <taxon>Bacillati</taxon>
        <taxon>Actinomycetota</taxon>
        <taxon>Actinomycetes</taxon>
        <taxon>Propionibacteriales</taxon>
        <taxon>Nocardioidaceae</taxon>
        <taxon>Nocardioides</taxon>
    </lineage>
</organism>
<comment type="similarity">
    <text evidence="2">Belongs to the ABC transporter superfamily.</text>
</comment>
<evidence type="ECO:0000256" key="9">
    <source>
        <dbReference type="ARBA" id="ARBA00022989"/>
    </source>
</evidence>
<feature type="transmembrane region" description="Helical" evidence="11">
    <location>
        <begin position="341"/>
        <end position="360"/>
    </location>
</feature>
<dbReference type="PROSITE" id="PS50893">
    <property type="entry name" value="ABC_TRANSPORTER_2"/>
    <property type="match status" value="1"/>
</dbReference>
<feature type="transmembrane region" description="Helical" evidence="11">
    <location>
        <begin position="540"/>
        <end position="564"/>
    </location>
</feature>
<proteinExistence type="inferred from homology"/>
<dbReference type="PANTHER" id="PTHR43820">
    <property type="entry name" value="HIGH-AFFINITY BRANCHED-CHAIN AMINO ACID TRANSPORT ATP-BINDING PROTEIN LIVF"/>
    <property type="match status" value="1"/>
</dbReference>
<feature type="transmembrane region" description="Helical" evidence="11">
    <location>
        <begin position="205"/>
        <end position="222"/>
    </location>
</feature>
<dbReference type="OrthoDB" id="3490418at2"/>
<comment type="caution">
    <text evidence="13">The sequence shown here is derived from an EMBL/GenBank/DDBJ whole genome shotgun (WGS) entry which is preliminary data.</text>
</comment>
<dbReference type="GO" id="GO:0015658">
    <property type="term" value="F:branched-chain amino acid transmembrane transporter activity"/>
    <property type="evidence" value="ECO:0007669"/>
    <property type="project" value="InterPro"/>
</dbReference>
<keyword evidence="8" id="KW-0029">Amino-acid transport</keyword>
<feature type="transmembrane region" description="Helical" evidence="11">
    <location>
        <begin position="288"/>
        <end position="310"/>
    </location>
</feature>
<keyword evidence="7 13" id="KW-0067">ATP-binding</keyword>
<evidence type="ECO:0000256" key="4">
    <source>
        <dbReference type="ARBA" id="ARBA00022475"/>
    </source>
</evidence>
<evidence type="ECO:0000256" key="1">
    <source>
        <dbReference type="ARBA" id="ARBA00004651"/>
    </source>
</evidence>
<dbReference type="InterPro" id="IPR052156">
    <property type="entry name" value="BCAA_Transport_ATP-bd_LivF"/>
</dbReference>
<evidence type="ECO:0000256" key="7">
    <source>
        <dbReference type="ARBA" id="ARBA00022840"/>
    </source>
</evidence>
<evidence type="ECO:0000259" key="12">
    <source>
        <dbReference type="PROSITE" id="PS50893"/>
    </source>
</evidence>
<dbReference type="EMBL" id="RJSE01000007">
    <property type="protein sequence ID" value="RNL62827.1"/>
    <property type="molecule type" value="Genomic_DNA"/>
</dbReference>
<dbReference type="Proteomes" id="UP000267128">
    <property type="component" value="Unassembled WGS sequence"/>
</dbReference>
<evidence type="ECO:0000256" key="11">
    <source>
        <dbReference type="SAM" id="Phobius"/>
    </source>
</evidence>
<evidence type="ECO:0000313" key="13">
    <source>
        <dbReference type="EMBL" id="RNL62827.1"/>
    </source>
</evidence>
<sequence>MEFSTIVISGAVSGALYALLAVGLVLTYNTSRIFNFGHAATAFASAYLFYQLNGALGWNGWLAAGFIALVFAPLMGYTWNRLVFSRLTEAEESTKIVASVGVLIAVPAMTVLICDLIESVFHPGFQDIAEVFLAAGLLPTGSHTIAEGLVLTNDQLFALGASIVLFVALWAMLRYTRIGLQMRVTVDSPSLASLRGIRPRRVSDLSWVISFVLAAIAGILAVPFPGPFGLSNDNYTTALFVAITAAVIARLTSIPVAFAAGLAIGAARNLVVAYVNGEYLGRVGEWAASVYGLTSSLPFLILFIALIVMGQEKNRRKAGMTATAAAPLPDYRDDLSPLRKALPWVIKLAVVLVPGLFFANELWRELIAYGFALGLIFLSFTVLTGLGGMVSLAQGAFVTASALMTGMLYHHGVPMVFAFLVGVAFSCVLGVLTALPALRLSGLGIAFATLALALLAGNILFKIDFLSNGTTGWQIPRPALGPLSFENDRVFLVAVVLLAVGLAKVVDNLLRSATGRAMIAARTAEPAAAASGVSPASVKLTLFAVSSGIAGLGGIIAASVYGSINGGLFPPQLSFTWLAIIVVVGLRSPAAAIEAGMVAAVAPRVISDGFNFGFVSWGGTSNDLIAQAMFGLGAIQMASQPDGYLADVSRRARTRRDARRLRVAQPADRVNAEHPVAVSSTEMETKQVSSRVDDSGNIGRALLELQDVRSGYGGLEVLHGVSLAVEAGSVLGLLGANGSGKSTLCSTIAGLVPTTGGRILFDGEDITTLTTAERVARGVVLVPESRGVFPSISVEENLKVWLRDSRERAEAYELFPSLAQRRQQPAGNLSGGEQQMLSLAPFLVRRHRLLISDEPSLGLAQLVTRDIMAAFDTLRRNGTTVILVEEKARDVLDTADLVGALKRGELAWLKASVDVDADQITSAYLGTAQVV</sequence>
<accession>A0A3N0CH99</accession>
<dbReference type="GO" id="GO:0015807">
    <property type="term" value="P:L-amino acid transport"/>
    <property type="evidence" value="ECO:0007669"/>
    <property type="project" value="TreeGrafter"/>
</dbReference>
<keyword evidence="4" id="KW-1003">Cell membrane</keyword>
<gene>
    <name evidence="13" type="ORF">EFK50_13875</name>
</gene>
<evidence type="ECO:0000256" key="5">
    <source>
        <dbReference type="ARBA" id="ARBA00022692"/>
    </source>
</evidence>
<dbReference type="InterPro" id="IPR003439">
    <property type="entry name" value="ABC_transporter-like_ATP-bd"/>
</dbReference>
<dbReference type="GO" id="GO:0005886">
    <property type="term" value="C:plasma membrane"/>
    <property type="evidence" value="ECO:0007669"/>
    <property type="project" value="UniProtKB-SubCell"/>
</dbReference>
<dbReference type="CDD" id="cd06581">
    <property type="entry name" value="TM_PBP1_LivM_like"/>
    <property type="match status" value="1"/>
</dbReference>
<feature type="transmembrane region" description="Helical" evidence="11">
    <location>
        <begin position="56"/>
        <end position="75"/>
    </location>
</feature>
<evidence type="ECO:0000256" key="6">
    <source>
        <dbReference type="ARBA" id="ARBA00022741"/>
    </source>
</evidence>
<dbReference type="Gene3D" id="3.40.50.300">
    <property type="entry name" value="P-loop containing nucleotide triphosphate hydrolases"/>
    <property type="match status" value="1"/>
</dbReference>
<keyword evidence="3" id="KW-0813">Transport</keyword>
<evidence type="ECO:0000256" key="8">
    <source>
        <dbReference type="ARBA" id="ARBA00022970"/>
    </source>
</evidence>
<keyword evidence="14" id="KW-1185">Reference proteome</keyword>
<dbReference type="Pfam" id="PF00005">
    <property type="entry name" value="ABC_tran"/>
    <property type="match status" value="1"/>
</dbReference>
<dbReference type="InterPro" id="IPR001851">
    <property type="entry name" value="ABC_transp_permease"/>
</dbReference>
<feature type="transmembrane region" description="Helical" evidence="11">
    <location>
        <begin position="96"/>
        <end position="113"/>
    </location>
</feature>
<dbReference type="Pfam" id="PF02653">
    <property type="entry name" value="BPD_transp_2"/>
    <property type="match status" value="2"/>
</dbReference>
<feature type="transmembrane region" description="Helical" evidence="11">
    <location>
        <begin position="442"/>
        <end position="461"/>
    </location>
</feature>
<dbReference type="SUPFAM" id="SSF52540">
    <property type="entry name" value="P-loop containing nucleoside triphosphate hydrolases"/>
    <property type="match status" value="1"/>
</dbReference>
<dbReference type="GO" id="GO:0016887">
    <property type="term" value="F:ATP hydrolysis activity"/>
    <property type="evidence" value="ECO:0007669"/>
    <property type="project" value="InterPro"/>
</dbReference>
<dbReference type="InterPro" id="IPR027417">
    <property type="entry name" value="P-loop_NTPase"/>
</dbReference>
<evidence type="ECO:0000256" key="3">
    <source>
        <dbReference type="ARBA" id="ARBA00022448"/>
    </source>
</evidence>
<dbReference type="SMART" id="SM00382">
    <property type="entry name" value="AAA"/>
    <property type="match status" value="1"/>
</dbReference>
<feature type="transmembrane region" description="Helical" evidence="11">
    <location>
        <begin position="415"/>
        <end position="435"/>
    </location>
</feature>
<dbReference type="CDD" id="cd03224">
    <property type="entry name" value="ABC_TM1139_LivF_branched"/>
    <property type="match status" value="1"/>
</dbReference>
<dbReference type="InterPro" id="IPR043428">
    <property type="entry name" value="LivM-like"/>
</dbReference>
<dbReference type="PANTHER" id="PTHR43820:SF4">
    <property type="entry name" value="HIGH-AFFINITY BRANCHED-CHAIN AMINO ACID TRANSPORT ATP-BINDING PROTEIN LIVF"/>
    <property type="match status" value="1"/>
</dbReference>
<keyword evidence="10 11" id="KW-0472">Membrane</keyword>
<keyword evidence="9 11" id="KW-1133">Transmembrane helix</keyword>
<dbReference type="RefSeq" id="WP_123228121.1">
    <property type="nucleotide sequence ID" value="NZ_RJSE01000007.1"/>
</dbReference>
<feature type="transmembrane region" description="Helical" evidence="11">
    <location>
        <begin position="6"/>
        <end position="26"/>
    </location>
</feature>
<dbReference type="AlphaFoldDB" id="A0A3N0CH99"/>
<feature type="transmembrane region" description="Helical" evidence="11">
    <location>
        <begin position="490"/>
        <end position="510"/>
    </location>
</feature>
<protein>
    <submittedName>
        <fullName evidence="13">ATP-binding cassette domain-containing protein</fullName>
    </submittedName>
</protein>
<evidence type="ECO:0000256" key="10">
    <source>
        <dbReference type="ARBA" id="ARBA00023136"/>
    </source>
</evidence>
<dbReference type="InterPro" id="IPR003593">
    <property type="entry name" value="AAA+_ATPase"/>
</dbReference>
<keyword evidence="6" id="KW-0547">Nucleotide-binding</keyword>